<evidence type="ECO:0000313" key="3">
    <source>
        <dbReference type="EMBL" id="QGT16122.1"/>
    </source>
</evidence>
<reference evidence="3 4" key="1">
    <citation type="submission" date="2019-03" db="EMBL/GenBank/DDBJ databases">
        <title>Wolbachia endosymbiont of Haematobia irritans wIrr.</title>
        <authorList>
            <person name="Parry R.H."/>
            <person name="Asgari S."/>
        </authorList>
    </citation>
    <scope>NUCLEOTIDE SEQUENCE [LARGE SCALE GENOMIC DNA]</scope>
    <source>
        <strain evidence="4">wIrr</strain>
    </source>
</reference>
<dbReference type="GO" id="GO:0003677">
    <property type="term" value="F:DNA binding"/>
    <property type="evidence" value="ECO:0007669"/>
    <property type="project" value="InterPro"/>
</dbReference>
<feature type="domain" description="Transposase IS110-like N-terminal" evidence="1">
    <location>
        <begin position="17"/>
        <end position="160"/>
    </location>
</feature>
<dbReference type="GO" id="GO:0006313">
    <property type="term" value="P:DNA transposition"/>
    <property type="evidence" value="ECO:0007669"/>
    <property type="project" value="InterPro"/>
</dbReference>
<dbReference type="InterPro" id="IPR002525">
    <property type="entry name" value="Transp_IS110-like_N"/>
</dbReference>
<dbReference type="PANTHER" id="PTHR33055">
    <property type="entry name" value="TRANSPOSASE FOR INSERTION SEQUENCE ELEMENT IS1111A"/>
    <property type="match status" value="1"/>
</dbReference>
<proteinExistence type="predicted"/>
<evidence type="ECO:0000259" key="2">
    <source>
        <dbReference type="Pfam" id="PF02371"/>
    </source>
</evidence>
<dbReference type="GO" id="GO:0004803">
    <property type="term" value="F:transposase activity"/>
    <property type="evidence" value="ECO:0007669"/>
    <property type="project" value="InterPro"/>
</dbReference>
<feature type="domain" description="Transposase IS116/IS110/IS902 C-terminal" evidence="2">
    <location>
        <begin position="291"/>
        <end position="368"/>
    </location>
</feature>
<dbReference type="NCBIfam" id="NF033542">
    <property type="entry name" value="transpos_IS110"/>
    <property type="match status" value="1"/>
</dbReference>
<dbReference type="InterPro" id="IPR003346">
    <property type="entry name" value="Transposase_20"/>
</dbReference>
<name>A0A6I6CNY4_WOLPI</name>
<accession>A0A6I6CNY4</accession>
<evidence type="ECO:0000313" key="4">
    <source>
        <dbReference type="Proteomes" id="UP000422744"/>
    </source>
</evidence>
<dbReference type="EMBL" id="CP037426">
    <property type="protein sequence ID" value="QGT16122.1"/>
    <property type="molecule type" value="Genomic_DNA"/>
</dbReference>
<organism evidence="3 4">
    <name type="scientific">Wolbachia pipientis</name>
    <dbReference type="NCBI Taxonomy" id="955"/>
    <lineage>
        <taxon>Bacteria</taxon>
        <taxon>Pseudomonadati</taxon>
        <taxon>Pseudomonadota</taxon>
        <taxon>Alphaproteobacteria</taxon>
        <taxon>Rickettsiales</taxon>
        <taxon>Anaplasmataceae</taxon>
        <taxon>Wolbachieae</taxon>
        <taxon>Wolbachia</taxon>
    </lineage>
</organism>
<dbReference type="Pfam" id="PF02371">
    <property type="entry name" value="Transposase_20"/>
    <property type="match status" value="1"/>
</dbReference>
<dbReference type="InterPro" id="IPR047650">
    <property type="entry name" value="Transpos_IS110"/>
</dbReference>
<gene>
    <name evidence="3" type="ORF">E0495_02355</name>
</gene>
<dbReference type="AlphaFoldDB" id="A0A6I6CNY4"/>
<dbReference type="Pfam" id="PF01548">
    <property type="entry name" value="DEDD_Tnp_IS110"/>
    <property type="match status" value="1"/>
</dbReference>
<evidence type="ECO:0000259" key="1">
    <source>
        <dbReference type="Pfam" id="PF01548"/>
    </source>
</evidence>
<dbReference type="RefSeq" id="WP_155968747.1">
    <property type="nucleotide sequence ID" value="NZ_CP037426.1"/>
</dbReference>
<sequence>MIKAKNKLEIVNPDTTGIDIGSAVHYVCVPEGRDEQRVKKFGCFTVDLHNLAGWLKKCKVRTVAMESTGVYWIPLFQILESYGFEVKLVNARYIKNVPGRKSDVQDCQWLQQLHSYGLLHGSFRPDDQMCVLRNYVRQRSNLIESASTHILRMQKALIQMNVQLHKVISDITGVTGMQIIKAIIEGERNPEKLSELRDVRIRNDRSTMAKALKGDYRKELLFVLKQEFELYNIYQEKIAECDKSIEQYYKTFETKSDENKRCSKIKNRFSKNRPDFPLHEELYRVTGIDFTKVPGLDVLTIQTIISEVGLNHDKWPSEKHFTSWLGLSPANKVTGEKVFGTRTRKVIARAANAFRMAAQCVSRSNGGIGAYCRRLKKRLGAPKAITATARKLACIFYSMLKYGQEYVEKGIDYYEKLYKEKIVKTLSKKASEFGYVLIKKELLAERVS</sequence>
<protein>
    <submittedName>
        <fullName evidence="3">IS110 family transposase</fullName>
    </submittedName>
</protein>
<dbReference type="Proteomes" id="UP000422744">
    <property type="component" value="Chromosome"/>
</dbReference>
<dbReference type="PANTHER" id="PTHR33055:SF13">
    <property type="entry name" value="TRANSPOSASE"/>
    <property type="match status" value="1"/>
</dbReference>